<keyword evidence="3" id="KW-1185">Reference proteome</keyword>
<proteinExistence type="predicted"/>
<dbReference type="EMBL" id="CP003985">
    <property type="protein sequence ID" value="AGF78709.1"/>
    <property type="molecule type" value="Genomic_DNA"/>
</dbReference>
<keyword evidence="1" id="KW-0472">Membrane</keyword>
<keyword evidence="1" id="KW-1133">Transmembrane helix</keyword>
<accession>M1NGC9</accession>
<feature type="transmembrane region" description="Helical" evidence="1">
    <location>
        <begin position="98"/>
        <end position="116"/>
    </location>
</feature>
<dbReference type="RefSeq" id="WP_015404397.1">
    <property type="nucleotide sequence ID" value="NC_020304.1"/>
</dbReference>
<dbReference type="eggNOG" id="COG0701">
    <property type="taxonomic scope" value="Bacteria"/>
</dbReference>
<evidence type="ECO:0000313" key="2">
    <source>
        <dbReference type="EMBL" id="AGF78709.1"/>
    </source>
</evidence>
<feature type="transmembrane region" description="Helical" evidence="1">
    <location>
        <begin position="29"/>
        <end position="52"/>
    </location>
</feature>
<dbReference type="HOGENOM" id="CLU_101297_2_1_7"/>
<gene>
    <name evidence="2" type="ordered locus">UWK_02168</name>
</gene>
<feature type="transmembrane region" description="Helical" evidence="1">
    <location>
        <begin position="136"/>
        <end position="155"/>
    </location>
</feature>
<protein>
    <submittedName>
        <fullName evidence="2">Putative permease</fullName>
    </submittedName>
</protein>
<dbReference type="KEGG" id="dsf:UWK_02168"/>
<feature type="transmembrane region" description="Helical" evidence="1">
    <location>
        <begin position="72"/>
        <end position="91"/>
    </location>
</feature>
<organism evidence="2 3">
    <name type="scientific">Desulfocapsa sulfexigens (strain DSM 10523 / SB164P1)</name>
    <dbReference type="NCBI Taxonomy" id="1167006"/>
    <lineage>
        <taxon>Bacteria</taxon>
        <taxon>Pseudomonadati</taxon>
        <taxon>Thermodesulfobacteriota</taxon>
        <taxon>Desulfobulbia</taxon>
        <taxon>Desulfobulbales</taxon>
        <taxon>Desulfocapsaceae</taxon>
        <taxon>Desulfocapsa</taxon>
    </lineage>
</organism>
<keyword evidence="1" id="KW-0812">Transmembrane</keyword>
<dbReference type="AlphaFoldDB" id="M1NGC9"/>
<name>M1NGC9_DESSD</name>
<sequence length="156" mass="16906">MTEPDTEKKRQKMASQKPSFQKVLQKSSLSFLAMTPLLLATIGLVGIFQVLVTPKMLTSMFRGNPLLDTLTGTLSGAVAAGNPIVSYIIGGELLNQGVSLYAVSAFLLSWITLGFIQLPAEIEVFGGRFTLYRNILAFIFVMITAALTTLTMQVLS</sequence>
<reference evidence="3" key="1">
    <citation type="journal article" date="2013" name="Stand. Genomic Sci.">
        <title>Complete genome sequence of Desulfocapsa sulfexigens, a marine deltaproteobacterium specialized in disproportionating inorganic sulfur compounds.</title>
        <authorList>
            <person name="Finster K.W."/>
            <person name="Kjeldsen K.U."/>
            <person name="Kube M."/>
            <person name="Reinhardt R."/>
            <person name="Mussmann M."/>
            <person name="Amann R."/>
            <person name="Schreiber L."/>
        </authorList>
    </citation>
    <scope>NUCLEOTIDE SEQUENCE [LARGE SCALE GENOMIC DNA]</scope>
    <source>
        <strain evidence="3">DSM 10523 / SB164P1</strain>
    </source>
</reference>
<dbReference type="Proteomes" id="UP000011721">
    <property type="component" value="Chromosome"/>
</dbReference>
<evidence type="ECO:0000256" key="1">
    <source>
        <dbReference type="SAM" id="Phobius"/>
    </source>
</evidence>
<evidence type="ECO:0000313" key="3">
    <source>
        <dbReference type="Proteomes" id="UP000011721"/>
    </source>
</evidence>
<dbReference type="STRING" id="1167006.UWK_02168"/>